<dbReference type="RefSeq" id="WP_069967578.1">
    <property type="nucleotide sequence ID" value="NZ_CM124774.1"/>
</dbReference>
<feature type="compositionally biased region" description="Basic residues" evidence="8">
    <location>
        <begin position="271"/>
        <end position="287"/>
    </location>
</feature>
<dbReference type="Gene3D" id="2.30.30.30">
    <property type="match status" value="1"/>
</dbReference>
<proteinExistence type="inferred from homology"/>
<dbReference type="SUPFAM" id="SSF50249">
    <property type="entry name" value="Nucleic acid-binding proteins"/>
    <property type="match status" value="1"/>
</dbReference>
<keyword evidence="2 7" id="KW-0699">rRNA-binding</keyword>
<dbReference type="FunFam" id="2.30.30.30:FF:000001">
    <property type="entry name" value="50S ribosomal protein L2"/>
    <property type="match status" value="1"/>
</dbReference>
<dbReference type="EMBL" id="MJGC01000060">
    <property type="protein sequence ID" value="OEJ74829.1"/>
    <property type="molecule type" value="Genomic_DNA"/>
</dbReference>
<accession>A0A1E5QJF9</accession>
<dbReference type="STRING" id="1781255.BH720_12675"/>
<feature type="domain" description="Large ribosomal subunit protein uL2 C-terminal" evidence="9">
    <location>
        <begin position="124"/>
        <end position="253"/>
    </location>
</feature>
<dbReference type="InterPro" id="IPR022671">
    <property type="entry name" value="Ribosomal_uL2_CS"/>
</dbReference>
<reference evidence="11" key="1">
    <citation type="submission" date="2016-09" db="EMBL/GenBank/DDBJ databases">
        <title>Draft genome of thermotolerant cyanobacterium Desertifilum sp. strain IPPAS B-1220.</title>
        <authorList>
            <person name="Sinetova M.A."/>
            <person name="Bolakhan K."/>
            <person name="Zayadan B.K."/>
            <person name="Mironov K.S."/>
            <person name="Ustinova V."/>
            <person name="Kupriyanova E.V."/>
            <person name="Sidorov R.A."/>
            <person name="Skrypnik A.N."/>
            <person name="Gogoleva N.E."/>
            <person name="Gogolev Y.V."/>
            <person name="Los D.A."/>
        </authorList>
    </citation>
    <scope>NUCLEOTIDE SEQUENCE [LARGE SCALE GENOMIC DNA]</scope>
    <source>
        <strain evidence="11">IPPAS B-1220</strain>
    </source>
</reference>
<dbReference type="InterPro" id="IPR012340">
    <property type="entry name" value="NA-bd_OB-fold"/>
</dbReference>
<evidence type="ECO:0000256" key="6">
    <source>
        <dbReference type="ARBA" id="ARBA00035242"/>
    </source>
</evidence>
<dbReference type="GO" id="GO:0003735">
    <property type="term" value="F:structural constituent of ribosome"/>
    <property type="evidence" value="ECO:0007669"/>
    <property type="project" value="InterPro"/>
</dbReference>
<dbReference type="SMART" id="SM01382">
    <property type="entry name" value="Ribosomal_L2_C"/>
    <property type="match status" value="1"/>
</dbReference>
<protein>
    <recommendedName>
        <fullName evidence="6 7">Large ribosomal subunit protein uL2</fullName>
    </recommendedName>
</protein>
<dbReference type="Pfam" id="PF00181">
    <property type="entry name" value="Ribosomal_L2_N"/>
    <property type="match status" value="1"/>
</dbReference>
<dbReference type="PIRSF" id="PIRSF002158">
    <property type="entry name" value="Ribosomal_L2"/>
    <property type="match status" value="1"/>
</dbReference>
<dbReference type="SUPFAM" id="SSF50104">
    <property type="entry name" value="Translation proteins SH3-like domain"/>
    <property type="match status" value="1"/>
</dbReference>
<dbReference type="GO" id="GO:0016740">
    <property type="term" value="F:transferase activity"/>
    <property type="evidence" value="ECO:0007669"/>
    <property type="project" value="InterPro"/>
</dbReference>
<keyword evidence="5 7" id="KW-0687">Ribonucleoprotein</keyword>
<dbReference type="InterPro" id="IPR022669">
    <property type="entry name" value="Ribosomal_uL2_C"/>
</dbReference>
<dbReference type="Gene3D" id="2.40.50.140">
    <property type="entry name" value="Nucleic acid-binding proteins"/>
    <property type="match status" value="1"/>
</dbReference>
<dbReference type="InterPro" id="IPR014726">
    <property type="entry name" value="Ribosomal_uL2_dom3"/>
</dbReference>
<evidence type="ECO:0000256" key="7">
    <source>
        <dbReference type="HAMAP-Rule" id="MF_01320"/>
    </source>
</evidence>
<comment type="similarity">
    <text evidence="1 7">Belongs to the universal ribosomal protein uL2 family.</text>
</comment>
<sequence length="287" mass="31701">MGIRAYRPYTPSTRQHTVSDFAEITTSEPEKTLVTHKHRHKGRNNRGVVTCRHRGGGHKRLYRIIDFRRDKLNIPAKVVTVEYDPNRNARISLLHYQDGEKRYILHPVGLTVGTTVISGPDSPIEIGNALPLGNMPLGTNVHNVELTPGRGAQIVRAAGATAQVMAKEGNFVTLRLPSGEVRLIRRECYATIGQVGNVDARNISLGKAGRKRWKGRRPEVRGSVMNPVDHPHGGGEGRAPIGRSGPVTPWGKPALGYKTRKKNKPSNALIVRRRRKSSKRGKGGRQT</sequence>
<dbReference type="FunFam" id="2.40.50.140:FF:000003">
    <property type="entry name" value="50S ribosomal protein L2"/>
    <property type="match status" value="1"/>
</dbReference>
<evidence type="ECO:0000256" key="5">
    <source>
        <dbReference type="ARBA" id="ARBA00023274"/>
    </source>
</evidence>
<keyword evidence="4 7" id="KW-0689">Ribosomal protein</keyword>
<comment type="subunit">
    <text evidence="7">Part of the 50S ribosomal subunit. Forms a bridge to the 30S subunit in the 70S ribosome.</text>
</comment>
<dbReference type="PANTHER" id="PTHR13691:SF5">
    <property type="entry name" value="LARGE RIBOSOMAL SUBUNIT PROTEIN UL2M"/>
    <property type="match status" value="1"/>
</dbReference>
<evidence type="ECO:0000256" key="3">
    <source>
        <dbReference type="ARBA" id="ARBA00022884"/>
    </source>
</evidence>
<dbReference type="InterPro" id="IPR022666">
    <property type="entry name" value="Ribosomal_uL2_RNA-bd_dom"/>
</dbReference>
<feature type="domain" description="Large ribosomal subunit protein uL2 RNA-binding" evidence="10">
    <location>
        <begin position="42"/>
        <end position="118"/>
    </location>
</feature>
<dbReference type="OrthoDB" id="9778722at2"/>
<organism evidence="11">
    <name type="scientific">Desertifilum tharense IPPAS B-1220</name>
    <dbReference type="NCBI Taxonomy" id="1781255"/>
    <lineage>
        <taxon>Bacteria</taxon>
        <taxon>Bacillati</taxon>
        <taxon>Cyanobacteriota</taxon>
        <taxon>Cyanophyceae</taxon>
        <taxon>Desertifilales</taxon>
        <taxon>Desertifilaceae</taxon>
        <taxon>Desertifilum</taxon>
    </lineage>
</organism>
<evidence type="ECO:0000256" key="2">
    <source>
        <dbReference type="ARBA" id="ARBA00022730"/>
    </source>
</evidence>
<evidence type="ECO:0000259" key="9">
    <source>
        <dbReference type="SMART" id="SM01382"/>
    </source>
</evidence>
<dbReference type="PROSITE" id="PS00467">
    <property type="entry name" value="RIBOSOMAL_L2"/>
    <property type="match status" value="1"/>
</dbReference>
<dbReference type="SMART" id="SM01383">
    <property type="entry name" value="Ribosomal_L2"/>
    <property type="match status" value="1"/>
</dbReference>
<evidence type="ECO:0000313" key="11">
    <source>
        <dbReference type="EMBL" id="OEJ74829.1"/>
    </source>
</evidence>
<name>A0A1E5QJF9_9CYAN</name>
<evidence type="ECO:0000256" key="1">
    <source>
        <dbReference type="ARBA" id="ARBA00005636"/>
    </source>
</evidence>
<dbReference type="Pfam" id="PF03947">
    <property type="entry name" value="Ribosomal_L2_C"/>
    <property type="match status" value="1"/>
</dbReference>
<dbReference type="PANTHER" id="PTHR13691">
    <property type="entry name" value="RIBOSOMAL PROTEIN L2"/>
    <property type="match status" value="1"/>
</dbReference>
<evidence type="ECO:0000256" key="4">
    <source>
        <dbReference type="ARBA" id="ARBA00022980"/>
    </source>
</evidence>
<dbReference type="InterPro" id="IPR005880">
    <property type="entry name" value="Ribosomal_uL2_bac/org-type"/>
</dbReference>
<keyword evidence="3 7" id="KW-0694">RNA-binding</keyword>
<dbReference type="InterPro" id="IPR014722">
    <property type="entry name" value="Rib_uL2_dom2"/>
</dbReference>
<dbReference type="FunFam" id="4.10.950.10:FF:000001">
    <property type="entry name" value="50S ribosomal protein L2"/>
    <property type="match status" value="1"/>
</dbReference>
<dbReference type="HAMAP" id="MF_01320_B">
    <property type="entry name" value="Ribosomal_uL2_B"/>
    <property type="match status" value="1"/>
</dbReference>
<dbReference type="GO" id="GO:0019843">
    <property type="term" value="F:rRNA binding"/>
    <property type="evidence" value="ECO:0007669"/>
    <property type="project" value="UniProtKB-UniRule"/>
</dbReference>
<evidence type="ECO:0000259" key="10">
    <source>
        <dbReference type="SMART" id="SM01383"/>
    </source>
</evidence>
<dbReference type="AlphaFoldDB" id="A0A1E5QJF9"/>
<dbReference type="NCBIfam" id="TIGR01171">
    <property type="entry name" value="rplB_bact"/>
    <property type="match status" value="1"/>
</dbReference>
<dbReference type="InterPro" id="IPR002171">
    <property type="entry name" value="Ribosomal_uL2"/>
</dbReference>
<dbReference type="InterPro" id="IPR008991">
    <property type="entry name" value="Translation_prot_SH3-like_sf"/>
</dbReference>
<comment type="function">
    <text evidence="7">One of the primary rRNA binding proteins. Required for association of the 30S and 50S subunits to form the 70S ribosome, for tRNA binding and peptide bond formation. It has been suggested to have peptidyltransferase activity; this is somewhat controversial. Makes several contacts with the 16S rRNA in the 70S ribosome.</text>
</comment>
<feature type="region of interest" description="Disordered" evidence="8">
    <location>
        <begin position="209"/>
        <end position="287"/>
    </location>
</feature>
<evidence type="ECO:0000256" key="8">
    <source>
        <dbReference type="SAM" id="MobiDB-lite"/>
    </source>
</evidence>
<dbReference type="Gene3D" id="4.10.950.10">
    <property type="entry name" value="Ribosomal protein L2, domain 3"/>
    <property type="match status" value="1"/>
</dbReference>
<dbReference type="GO" id="GO:0015934">
    <property type="term" value="C:large ribosomal subunit"/>
    <property type="evidence" value="ECO:0007669"/>
    <property type="project" value="InterPro"/>
</dbReference>
<comment type="caution">
    <text evidence="11">The sequence shown here is derived from an EMBL/GenBank/DDBJ whole genome shotgun (WGS) entry which is preliminary data.</text>
</comment>
<dbReference type="GO" id="GO:0006412">
    <property type="term" value="P:translation"/>
    <property type="evidence" value="ECO:0007669"/>
    <property type="project" value="UniProtKB-UniRule"/>
</dbReference>
<gene>
    <name evidence="7" type="primary">rplB</name>
    <name evidence="7" type="synonym">rpl2</name>
    <name evidence="11" type="ORF">BH720_12675</name>
</gene>